<feature type="region of interest" description="Disordered" evidence="3">
    <location>
        <begin position="767"/>
        <end position="786"/>
    </location>
</feature>
<dbReference type="GO" id="GO:0005085">
    <property type="term" value="F:guanyl-nucleotide exchange factor activity"/>
    <property type="evidence" value="ECO:0007669"/>
    <property type="project" value="InterPro"/>
</dbReference>
<gene>
    <name evidence="6" type="ORF">GPM918_LOCUS5596</name>
    <name evidence="5" type="ORF">OVA965_LOCUS6062</name>
    <name evidence="8" type="ORF">SRO942_LOCUS5596</name>
    <name evidence="7" type="ORF">TMI583_LOCUS6056</name>
</gene>
<dbReference type="SMART" id="SM00799">
    <property type="entry name" value="DENN"/>
    <property type="match status" value="1"/>
</dbReference>
<dbReference type="EMBL" id="CAJNOQ010000817">
    <property type="protein sequence ID" value="CAF0841648.1"/>
    <property type="molecule type" value="Genomic_DNA"/>
</dbReference>
<feature type="compositionally biased region" description="Pro residues" evidence="3">
    <location>
        <begin position="769"/>
        <end position="780"/>
    </location>
</feature>
<dbReference type="SMART" id="SM00801">
    <property type="entry name" value="dDENN"/>
    <property type="match status" value="1"/>
</dbReference>
<feature type="compositionally biased region" description="Basic and acidic residues" evidence="3">
    <location>
        <begin position="207"/>
        <end position="224"/>
    </location>
</feature>
<dbReference type="GO" id="GO:1901981">
    <property type="term" value="F:phosphatidylinositol phosphate binding"/>
    <property type="evidence" value="ECO:0007669"/>
    <property type="project" value="TreeGrafter"/>
</dbReference>
<dbReference type="Gene3D" id="3.40.50.11500">
    <property type="match status" value="1"/>
</dbReference>
<dbReference type="Pfam" id="PF02141">
    <property type="entry name" value="DENN"/>
    <property type="match status" value="1"/>
</dbReference>
<dbReference type="PANTHER" id="PTHR13196:SF14">
    <property type="entry name" value="UDENN DOMAIN-CONTAINING PROTEIN"/>
    <property type="match status" value="1"/>
</dbReference>
<dbReference type="GO" id="GO:0006897">
    <property type="term" value="P:endocytosis"/>
    <property type="evidence" value="ECO:0007669"/>
    <property type="project" value="TreeGrafter"/>
</dbReference>
<feature type="region of interest" description="Disordered" evidence="3">
    <location>
        <begin position="542"/>
        <end position="577"/>
    </location>
</feature>
<dbReference type="EMBL" id="CAJOBC010000817">
    <property type="protein sequence ID" value="CAF3629012.1"/>
    <property type="molecule type" value="Genomic_DNA"/>
</dbReference>
<keyword evidence="9" id="KW-1185">Reference proteome</keyword>
<keyword evidence="2" id="KW-0968">Cytoplasmic vesicle</keyword>
<accession>A0A813VUK3</accession>
<feature type="compositionally biased region" description="Low complexity" evidence="3">
    <location>
        <begin position="954"/>
        <end position="968"/>
    </location>
</feature>
<dbReference type="PROSITE" id="PS50211">
    <property type="entry name" value="DENN"/>
    <property type="match status" value="1"/>
</dbReference>
<dbReference type="OrthoDB" id="10266080at2759"/>
<feature type="region of interest" description="Disordered" evidence="3">
    <location>
        <begin position="593"/>
        <end position="623"/>
    </location>
</feature>
<evidence type="ECO:0000259" key="4">
    <source>
        <dbReference type="PROSITE" id="PS50211"/>
    </source>
</evidence>
<evidence type="ECO:0000313" key="9">
    <source>
        <dbReference type="Proteomes" id="UP000663829"/>
    </source>
</evidence>
<comment type="caution">
    <text evidence="6">The sequence shown here is derived from an EMBL/GenBank/DDBJ whole genome shotgun (WGS) entry which is preliminary data.</text>
</comment>
<feature type="compositionally biased region" description="Polar residues" evidence="3">
    <location>
        <begin position="197"/>
        <end position="206"/>
    </location>
</feature>
<evidence type="ECO:0000313" key="6">
    <source>
        <dbReference type="EMBL" id="CAF0841648.1"/>
    </source>
</evidence>
<dbReference type="Proteomes" id="UP000663829">
    <property type="component" value="Unassembled WGS sequence"/>
</dbReference>
<dbReference type="Proteomes" id="UP000681722">
    <property type="component" value="Unassembled WGS sequence"/>
</dbReference>
<dbReference type="EMBL" id="CAJOBA010001773">
    <property type="protein sequence ID" value="CAF3613827.1"/>
    <property type="molecule type" value="Genomic_DNA"/>
</dbReference>
<evidence type="ECO:0000313" key="5">
    <source>
        <dbReference type="EMBL" id="CAF0829324.1"/>
    </source>
</evidence>
<organism evidence="6 9">
    <name type="scientific">Didymodactylos carnosus</name>
    <dbReference type="NCBI Taxonomy" id="1234261"/>
    <lineage>
        <taxon>Eukaryota</taxon>
        <taxon>Metazoa</taxon>
        <taxon>Spiralia</taxon>
        <taxon>Gnathifera</taxon>
        <taxon>Rotifera</taxon>
        <taxon>Eurotatoria</taxon>
        <taxon>Bdelloidea</taxon>
        <taxon>Philodinida</taxon>
        <taxon>Philodinidae</taxon>
        <taxon>Didymodactylos</taxon>
    </lineage>
</organism>
<name>A0A813VUK3_9BILA</name>
<feature type="compositionally biased region" description="Polar residues" evidence="3">
    <location>
        <begin position="1500"/>
        <end position="1512"/>
    </location>
</feature>
<feature type="compositionally biased region" description="Polar residues" evidence="3">
    <location>
        <begin position="542"/>
        <end position="565"/>
    </location>
</feature>
<evidence type="ECO:0000313" key="8">
    <source>
        <dbReference type="EMBL" id="CAF3629012.1"/>
    </source>
</evidence>
<feature type="compositionally biased region" description="Low complexity" evidence="3">
    <location>
        <begin position="566"/>
        <end position="577"/>
    </location>
</feature>
<feature type="compositionally biased region" description="Low complexity" evidence="3">
    <location>
        <begin position="664"/>
        <end position="681"/>
    </location>
</feature>
<feature type="domain" description="UDENN" evidence="4">
    <location>
        <begin position="1028"/>
        <end position="1458"/>
    </location>
</feature>
<evidence type="ECO:0000256" key="1">
    <source>
        <dbReference type="ARBA" id="ARBA00004132"/>
    </source>
</evidence>
<dbReference type="GO" id="GO:0032456">
    <property type="term" value="P:endocytic recycling"/>
    <property type="evidence" value="ECO:0007669"/>
    <property type="project" value="TreeGrafter"/>
</dbReference>
<reference evidence="6" key="1">
    <citation type="submission" date="2021-02" db="EMBL/GenBank/DDBJ databases">
        <authorList>
            <person name="Nowell W R."/>
        </authorList>
    </citation>
    <scope>NUCLEOTIDE SEQUENCE</scope>
</reference>
<dbReference type="GO" id="GO:0005829">
    <property type="term" value="C:cytosol"/>
    <property type="evidence" value="ECO:0007669"/>
    <property type="project" value="TreeGrafter"/>
</dbReference>
<sequence length="1512" mass="170948">MSKELPCDPFQHGSCVRESVRSLPKGHFEQIRQMFDSKQRIKHQMAQQENSIKNTININVQSDQSSSHRLQNSFSSADKRRKVSLSSSFASVPEEPVSIDPLKSKQNNVLNLPVTDDEKLKQTNCVLSSSSNTTNIDDLEISESDKRTIEERYRDYLYEYKKFRIKLAHELLQHNQKFPAKKMKPLSPIQSRLKQSISSLTDCSKQLSKDENKHDEKRIKRENNNEQQQQYSTIKVEYDDLNTIPILLPSTSTNKKLDSSHIVLKNSKSLPTNSTSSELFKEHKIPIYYTSLEVGNITKDSMQDSSSLEKQKSGYLSFYQDSSRLVEDNNIKPMASTRQFVSTISRSKSTLNSGGSDDSSSHIDFSPLNKYEPKASTVMLHVKPVLVTKRQMTPPPLLPTTTNGNIYDIVQSNEDYPDGDYMAMKNDSSLRSINSNSRLYSSTSLSAESTSYDSNSSPAPSIKSKYSNSFYNGIDNSASLSSSSSDERTKANKWLLPEQKQDLLNPSKIQSTCYSQCYDTLQIKDINDEVFYDHPLNRTIMKVSNSNLPPKSPLRSRNTRPSQQDISSMSSTSSIISGTGTAIRDRISMLENLATTSTKSGRRNSSSHGEQFRQMKAQTTLRKPSFEIPTTSYVVQTTIFPVSCSPASEVIPTGVGLTSRIIDQQQQQQQQSNKNSQGNNSHGERLEISTPLAISTLDRNLSKKKQLSSTSSTGFIYDSSSHTLSNSVNDLCTLVVEPKIYDIRNSFTASKKVEDYAQKPLPVVSNPVYQPPSLPPQAPKKPPRTFEQNHYEKLSGIVGKTQLASSLSSNSSNSSTASDSPTFDLGARSISCMDLTAGVSNVLTSTGPASFLNSAKLENTYELKTPLSTTSKKKKDFFNEKDDDVVFRSKTKQPSKIITKTTKSGIMKKGISEPNLAISKQSKGTLFSPRNLFDRFKRIVSLSKTSLNTPETPQIGQDGDSDDSISTTDNLDEIRSSRLDHVSRIKNFYDSLGGGHTNSLYVGGGSEHLREQITTLYDYVVLIIPEFGYFENGNGVALTNNGSSHSSSSCVKFKYPIDAKDEPTLGHFCFPEWDSNSTSYTSPLITRLDQNNNNFTSSPLLTKKKFSPEYFRFTLTDMFGQRQHGYCSRFLHKGTVNALCIMSPYDMLEFYFHILSHATDYFLSYKDEDARKFLKEIYPHKTPTRGDSISIQTQTSGLFTLKCEYDRRKELIDSQGLLNLSTGNSELSILTKLINTFICLLYPFSWPHTYVPILPRLMLDICQAPTPYIVGILRSCEYYLNLNQELCNQDILIIDLDNDKVRTVDEYATNINNGTMSSQTDVDQLLKSTRTSTENLSHFQHQILPKMFKIDLKSELQQLRKLKQTISLDECQMRIRQCFMSIFVRSCYNYKDYLTTTSTSNYLTNTTTSQSAIFNFDGFIQSKKQQQSSQLFLEWFTRTQLFEVFIREKFDFVQDNKLYAVTFDESCLEYSRHLKTQQQLQTKQKPKVTVKSVKRKANQKSHNTNNITTKKL</sequence>
<dbReference type="InterPro" id="IPR005112">
    <property type="entry name" value="dDENN_dom"/>
</dbReference>
<comment type="subcellular location">
    <subcellularLocation>
        <location evidence="1">Cytoplasmic vesicle</location>
        <location evidence="1">Clathrin-coated vesicle</location>
    </subcellularLocation>
</comment>
<dbReference type="InterPro" id="IPR001194">
    <property type="entry name" value="cDENN_dom"/>
</dbReference>
<dbReference type="Gene3D" id="3.30.450.200">
    <property type="match status" value="1"/>
</dbReference>
<feature type="compositionally biased region" description="Polar residues" evidence="3">
    <location>
        <begin position="593"/>
        <end position="609"/>
    </location>
</feature>
<dbReference type="GO" id="GO:0030136">
    <property type="term" value="C:clathrin-coated vesicle"/>
    <property type="evidence" value="ECO:0007669"/>
    <property type="project" value="UniProtKB-SubCell"/>
</dbReference>
<feature type="region of interest" description="Disordered" evidence="3">
    <location>
        <begin position="947"/>
        <end position="968"/>
    </location>
</feature>
<dbReference type="InterPro" id="IPR005113">
    <property type="entry name" value="uDENN_dom"/>
</dbReference>
<evidence type="ECO:0000256" key="2">
    <source>
        <dbReference type="ARBA" id="ARBA00023329"/>
    </source>
</evidence>
<feature type="region of interest" description="Disordered" evidence="3">
    <location>
        <begin position="1487"/>
        <end position="1512"/>
    </location>
</feature>
<dbReference type="Pfam" id="PF03456">
    <property type="entry name" value="uDENN"/>
    <property type="match status" value="1"/>
</dbReference>
<dbReference type="PANTHER" id="PTHR13196">
    <property type="entry name" value="DENN DOMAIN-CONTAINING"/>
    <property type="match status" value="1"/>
</dbReference>
<feature type="region of interest" description="Disordered" evidence="3">
    <location>
        <begin position="663"/>
        <end position="686"/>
    </location>
</feature>
<dbReference type="Proteomes" id="UP000682733">
    <property type="component" value="Unassembled WGS sequence"/>
</dbReference>
<protein>
    <recommendedName>
        <fullName evidence="4">UDENN domain-containing protein</fullName>
    </recommendedName>
</protein>
<feature type="region of interest" description="Disordered" evidence="3">
    <location>
        <begin position="197"/>
        <end position="232"/>
    </location>
</feature>
<dbReference type="InterPro" id="IPR037516">
    <property type="entry name" value="Tripartite_DENN"/>
</dbReference>
<evidence type="ECO:0000256" key="3">
    <source>
        <dbReference type="SAM" id="MobiDB-lite"/>
    </source>
</evidence>
<proteinExistence type="predicted"/>
<feature type="compositionally biased region" description="Basic residues" evidence="3">
    <location>
        <begin position="1487"/>
        <end position="1499"/>
    </location>
</feature>
<evidence type="ECO:0000313" key="7">
    <source>
        <dbReference type="EMBL" id="CAF3613827.1"/>
    </source>
</evidence>
<dbReference type="Proteomes" id="UP000677228">
    <property type="component" value="Unassembled WGS sequence"/>
</dbReference>
<dbReference type="InterPro" id="IPR040032">
    <property type="entry name" value="DENND1A/B/C"/>
</dbReference>
<dbReference type="EMBL" id="CAJNOK010001774">
    <property type="protein sequence ID" value="CAF0829324.1"/>
    <property type="molecule type" value="Genomic_DNA"/>
</dbReference>
<dbReference type="InterPro" id="IPR043153">
    <property type="entry name" value="DENN_C"/>
</dbReference>